<dbReference type="CDD" id="cd13620">
    <property type="entry name" value="PBP2_GltS"/>
    <property type="match status" value="1"/>
</dbReference>
<dbReference type="EMBL" id="BLZR01000001">
    <property type="protein sequence ID" value="GFP74147.1"/>
    <property type="molecule type" value="Genomic_DNA"/>
</dbReference>
<dbReference type="Pfam" id="PF00497">
    <property type="entry name" value="SBP_bac_3"/>
    <property type="match status" value="1"/>
</dbReference>
<keyword evidence="3 5" id="KW-0732">Signal</keyword>
<dbReference type="GO" id="GO:0016020">
    <property type="term" value="C:membrane"/>
    <property type="evidence" value="ECO:0007669"/>
    <property type="project" value="InterPro"/>
</dbReference>
<dbReference type="PROSITE" id="PS51257">
    <property type="entry name" value="PROKAR_LIPOPROTEIN"/>
    <property type="match status" value="1"/>
</dbReference>
<keyword evidence="9" id="KW-1185">Reference proteome</keyword>
<evidence type="ECO:0000259" key="7">
    <source>
        <dbReference type="SMART" id="SM00079"/>
    </source>
</evidence>
<evidence type="ECO:0000313" key="8">
    <source>
        <dbReference type="EMBL" id="GFP74147.1"/>
    </source>
</evidence>
<dbReference type="InterPro" id="IPR018313">
    <property type="entry name" value="SBP_3_CS"/>
</dbReference>
<dbReference type="GO" id="GO:0015276">
    <property type="term" value="F:ligand-gated monoatomic ion channel activity"/>
    <property type="evidence" value="ECO:0007669"/>
    <property type="project" value="InterPro"/>
</dbReference>
<dbReference type="Gene3D" id="3.40.190.10">
    <property type="entry name" value="Periplasmic binding protein-like II"/>
    <property type="match status" value="2"/>
</dbReference>
<dbReference type="PROSITE" id="PS01039">
    <property type="entry name" value="SBP_BACTERIAL_3"/>
    <property type="match status" value="1"/>
</dbReference>
<dbReference type="AlphaFoldDB" id="A0A6V8SA66"/>
<dbReference type="Proteomes" id="UP000580568">
    <property type="component" value="Unassembled WGS sequence"/>
</dbReference>
<protein>
    <submittedName>
        <fullName evidence="8">Membrane-bound lytic murein transglycosylase F</fullName>
    </submittedName>
</protein>
<sequence length="277" mass="29658">MKKGILKTVLATALVGIMAFSVVGCTKKNDSTGATTTTSVVDKIKKSGKLVLATSADYPPYEFHKSVDGKDTIVGFDIEIAKSIAKKLGVQLEISDMKFDGLIAALKTNKADLVIAGMNPTDERKQSVDFSNIYYTATQYVVVRAEDKAKYTSLESLAGKAIGVQKGSVQEGLGKDQIKDSKLQSVGKIPDVILNLKNKKVDAAIVEGPVAKLYVEKNSDLAISDAKFDLNPSEQGSAIAVAKGSDDLLKLINETLDELKKDNKIDQLVIDASNSVE</sequence>
<evidence type="ECO:0000259" key="6">
    <source>
        <dbReference type="SMART" id="SM00062"/>
    </source>
</evidence>
<comment type="caution">
    <text evidence="8">The sequence shown here is derived from an EMBL/GenBank/DDBJ whole genome shotgun (WGS) entry which is preliminary data.</text>
</comment>
<gene>
    <name evidence="8" type="ORF">bsdtw1_00192</name>
</gene>
<dbReference type="SUPFAM" id="SSF53850">
    <property type="entry name" value="Periplasmic binding protein-like II"/>
    <property type="match status" value="1"/>
</dbReference>
<evidence type="ECO:0000313" key="9">
    <source>
        <dbReference type="Proteomes" id="UP000580568"/>
    </source>
</evidence>
<evidence type="ECO:0000256" key="3">
    <source>
        <dbReference type="ARBA" id="ARBA00022729"/>
    </source>
</evidence>
<dbReference type="SMART" id="SM00079">
    <property type="entry name" value="PBPe"/>
    <property type="match status" value="1"/>
</dbReference>
<dbReference type="InterPro" id="IPR001638">
    <property type="entry name" value="Solute-binding_3/MltF_N"/>
</dbReference>
<dbReference type="GO" id="GO:0030313">
    <property type="term" value="C:cell envelope"/>
    <property type="evidence" value="ECO:0007669"/>
    <property type="project" value="UniProtKB-SubCell"/>
</dbReference>
<feature type="domain" description="Solute-binding protein family 3/N-terminal" evidence="6">
    <location>
        <begin position="49"/>
        <end position="276"/>
    </location>
</feature>
<feature type="signal peptide" evidence="5">
    <location>
        <begin position="1"/>
        <end position="24"/>
    </location>
</feature>
<proteinExistence type="inferred from homology"/>
<dbReference type="RefSeq" id="WP_183275729.1">
    <property type="nucleotide sequence ID" value="NZ_BLZR01000001.1"/>
</dbReference>
<feature type="domain" description="Ionotropic glutamate receptor C-terminal" evidence="7">
    <location>
        <begin position="49"/>
        <end position="268"/>
    </location>
</feature>
<feature type="chain" id="PRO_5038831233" evidence="5">
    <location>
        <begin position="25"/>
        <end position="277"/>
    </location>
</feature>
<accession>A0A6V8SA66</accession>
<reference evidence="8 9" key="1">
    <citation type="submission" date="2020-07" db="EMBL/GenBank/DDBJ databases">
        <title>A new beta-1,3-glucan-decomposing anaerobic bacterium isolated from anoxic soil subjected to biological soil disinfestation.</title>
        <authorList>
            <person name="Ueki A."/>
            <person name="Tonouchi A."/>
        </authorList>
    </citation>
    <scope>NUCLEOTIDE SEQUENCE [LARGE SCALE GENOMIC DNA]</scope>
    <source>
        <strain evidence="8 9">TW1</strain>
    </source>
</reference>
<name>A0A6V8SA66_9CLOT</name>
<dbReference type="SMART" id="SM00062">
    <property type="entry name" value="PBPb"/>
    <property type="match status" value="1"/>
</dbReference>
<comment type="subcellular location">
    <subcellularLocation>
        <location evidence="1">Cell envelope</location>
    </subcellularLocation>
</comment>
<evidence type="ECO:0000256" key="4">
    <source>
        <dbReference type="RuleBase" id="RU003744"/>
    </source>
</evidence>
<organism evidence="8 9">
    <name type="scientific">Clostridium fungisolvens</name>
    <dbReference type="NCBI Taxonomy" id="1604897"/>
    <lineage>
        <taxon>Bacteria</taxon>
        <taxon>Bacillati</taxon>
        <taxon>Bacillota</taxon>
        <taxon>Clostridia</taxon>
        <taxon>Eubacteriales</taxon>
        <taxon>Clostridiaceae</taxon>
        <taxon>Clostridium</taxon>
    </lineage>
</organism>
<comment type="similarity">
    <text evidence="2 4">Belongs to the bacterial solute-binding protein 3 family.</text>
</comment>
<dbReference type="PANTHER" id="PTHR35936:SF17">
    <property type="entry name" value="ARGININE-BINDING EXTRACELLULAR PROTEIN ARTP"/>
    <property type="match status" value="1"/>
</dbReference>
<evidence type="ECO:0000256" key="1">
    <source>
        <dbReference type="ARBA" id="ARBA00004196"/>
    </source>
</evidence>
<dbReference type="InterPro" id="IPR001320">
    <property type="entry name" value="Iontro_rcpt_C"/>
</dbReference>
<evidence type="ECO:0000256" key="2">
    <source>
        <dbReference type="ARBA" id="ARBA00010333"/>
    </source>
</evidence>
<dbReference type="PANTHER" id="PTHR35936">
    <property type="entry name" value="MEMBRANE-BOUND LYTIC MUREIN TRANSGLYCOSYLASE F"/>
    <property type="match status" value="1"/>
</dbReference>
<evidence type="ECO:0000256" key="5">
    <source>
        <dbReference type="SAM" id="SignalP"/>
    </source>
</evidence>